<dbReference type="Proteomes" id="UP000000589">
    <property type="component" value="Chromosome 14"/>
</dbReference>
<accession>A0AA74KSQ0</accession>
<dbReference type="MGI" id="MGI:3647989">
    <property type="gene designation" value="Gm8024"/>
</dbReference>
<dbReference type="Ensembl" id="ENSMUST00000249548.1">
    <property type="protein sequence ID" value="ENSMUSP00000159789.1"/>
    <property type="gene ID" value="ENSMUSG00000095318.3"/>
</dbReference>
<dbReference type="AlphaFoldDB" id="A0AA74KSQ0"/>
<gene>
    <name evidence="1 2" type="primary">Gm8024</name>
</gene>
<dbReference type="GeneTree" id="ENSGT00940000153178"/>
<evidence type="ECO:0000313" key="1">
    <source>
        <dbReference type="Ensembl" id="ENSMUSP00000159789.1"/>
    </source>
</evidence>
<dbReference type="SMR" id="A0AA74KSQ0"/>
<protein>
    <submittedName>
        <fullName evidence="1">Predicted gene 8024</fullName>
    </submittedName>
</protein>
<keyword evidence="3" id="KW-1185">Reference proteome</keyword>
<name>A0AA74KSQ0_MOUSE</name>
<dbReference type="AGR" id="MGI:3647989"/>
<evidence type="ECO:0000313" key="2">
    <source>
        <dbReference type="MGI" id="MGI:3647989"/>
    </source>
</evidence>
<sequence length="77" mass="8703">MVAMVTKDGVCRGAFYEDQPAAKASKEIQHEPSESQLVHLKDIIVKDFKVKVKCLKHGNIVSPRKKTNLISLRKKQD</sequence>
<reference evidence="1 3" key="2">
    <citation type="journal article" date="2011" name="PLoS Biol.">
        <title>Modernizing reference genome assemblies.</title>
        <authorList>
            <person name="Church D.M."/>
            <person name="Schneider V.A."/>
            <person name="Graves T."/>
            <person name="Auger K."/>
            <person name="Cunningham F."/>
            <person name="Bouk N."/>
            <person name="Chen H.C."/>
            <person name="Agarwala R."/>
            <person name="McLaren W.M."/>
            <person name="Ritchie G.R."/>
            <person name="Albracht D."/>
            <person name="Kremitzki M."/>
            <person name="Rock S."/>
            <person name="Kotkiewicz H."/>
            <person name="Kremitzki C."/>
            <person name="Wollam A."/>
            <person name="Trani L."/>
            <person name="Fulton L."/>
            <person name="Fulton R."/>
            <person name="Matthews L."/>
            <person name="Whitehead S."/>
            <person name="Chow W."/>
            <person name="Torrance J."/>
            <person name="Dunn M."/>
            <person name="Harden G."/>
            <person name="Threadgold G."/>
            <person name="Wood J."/>
            <person name="Collins J."/>
            <person name="Heath P."/>
            <person name="Griffiths G."/>
            <person name="Pelan S."/>
            <person name="Grafham D."/>
            <person name="Eichler E.E."/>
            <person name="Weinstock G."/>
            <person name="Mardis E.R."/>
            <person name="Wilson R.K."/>
            <person name="Howe K."/>
            <person name="Flicek P."/>
            <person name="Hubbard T."/>
        </authorList>
    </citation>
    <scope>NUCLEOTIDE SEQUENCE [LARGE SCALE GENOMIC DNA]</scope>
    <source>
        <strain evidence="1 3">C57BL/6J</strain>
    </source>
</reference>
<evidence type="ECO:0000313" key="3">
    <source>
        <dbReference type="Proteomes" id="UP000000589"/>
    </source>
</evidence>
<reference evidence="1" key="4">
    <citation type="submission" date="2025-09" db="UniProtKB">
        <authorList>
            <consortium name="Ensembl"/>
        </authorList>
    </citation>
    <scope>IDENTIFICATION</scope>
    <source>
        <strain evidence="1">C57BL/6J</strain>
    </source>
</reference>
<organism evidence="1 3">
    <name type="scientific">Mus musculus</name>
    <name type="common">Mouse</name>
    <dbReference type="NCBI Taxonomy" id="10090"/>
    <lineage>
        <taxon>Eukaryota</taxon>
        <taxon>Metazoa</taxon>
        <taxon>Chordata</taxon>
        <taxon>Craniata</taxon>
        <taxon>Vertebrata</taxon>
        <taxon>Euteleostomi</taxon>
        <taxon>Mammalia</taxon>
        <taxon>Eutheria</taxon>
        <taxon>Euarchontoglires</taxon>
        <taxon>Glires</taxon>
        <taxon>Rodentia</taxon>
        <taxon>Myomorpha</taxon>
        <taxon>Muroidea</taxon>
        <taxon>Muridae</taxon>
        <taxon>Murinae</taxon>
        <taxon>Mus</taxon>
        <taxon>Mus</taxon>
    </lineage>
</organism>
<proteinExistence type="predicted"/>
<reference evidence="1 3" key="1">
    <citation type="journal article" date="2009" name="PLoS Biol.">
        <title>Lineage-specific biology revealed by a finished genome assembly of the mouse.</title>
        <authorList>
            <consortium name="Mouse Genome Sequencing Consortium"/>
            <person name="Church D.M."/>
            <person name="Goodstadt L."/>
            <person name="Hillier L.W."/>
            <person name="Zody M.C."/>
            <person name="Goldstein S."/>
            <person name="She X."/>
            <person name="Bult C.J."/>
            <person name="Agarwala R."/>
            <person name="Cherry J.L."/>
            <person name="DiCuccio M."/>
            <person name="Hlavina W."/>
            <person name="Kapustin Y."/>
            <person name="Meric P."/>
            <person name="Maglott D."/>
            <person name="Birtle Z."/>
            <person name="Marques A.C."/>
            <person name="Graves T."/>
            <person name="Zhou S."/>
            <person name="Teague B."/>
            <person name="Potamousis K."/>
            <person name="Churas C."/>
            <person name="Place M."/>
            <person name="Herschleb J."/>
            <person name="Runnheim R."/>
            <person name="Forrest D."/>
            <person name="Amos-Landgraf J."/>
            <person name="Schwartz D.C."/>
            <person name="Cheng Z."/>
            <person name="Lindblad-Toh K."/>
            <person name="Eichler E.E."/>
            <person name="Ponting C.P."/>
        </authorList>
    </citation>
    <scope>NUCLEOTIDE SEQUENCE [LARGE SCALE GENOMIC DNA]</scope>
    <source>
        <strain evidence="1 3">C57BL/6J</strain>
    </source>
</reference>
<reference evidence="1" key="3">
    <citation type="submission" date="2025-08" db="UniProtKB">
        <authorList>
            <consortium name="Ensembl"/>
        </authorList>
    </citation>
    <scope>IDENTIFICATION</scope>
    <source>
        <strain evidence="1">C57BL/6J</strain>
    </source>
</reference>